<accession>A0A2M7Z6I2</accession>
<sequence>MLGMRQNKVSKVQRTENYFQIPKMIIIYLGRSTQISLSEPAQVFKPTTIVIIPINAGKVIGETGSERQAEGDEYHLALQSDWDILLIVQEILSTLI</sequence>
<evidence type="ECO:0000313" key="2">
    <source>
        <dbReference type="Proteomes" id="UP000230843"/>
    </source>
</evidence>
<evidence type="ECO:0000313" key="1">
    <source>
        <dbReference type="EMBL" id="PJA89695.1"/>
    </source>
</evidence>
<dbReference type="Proteomes" id="UP000230843">
    <property type="component" value="Unassembled WGS sequence"/>
</dbReference>
<dbReference type="EMBL" id="PFVJ01000061">
    <property type="protein sequence ID" value="PJA89695.1"/>
    <property type="molecule type" value="Genomic_DNA"/>
</dbReference>
<dbReference type="AlphaFoldDB" id="A0A2M7Z6I2"/>
<organism evidence="1 2">
    <name type="scientific">Candidatus Magasanikbacteria bacterium CG_4_9_14_3_um_filter_32_9</name>
    <dbReference type="NCBI Taxonomy" id="1974644"/>
    <lineage>
        <taxon>Bacteria</taxon>
        <taxon>Candidatus Magasanikiibacteriota</taxon>
    </lineage>
</organism>
<reference evidence="2" key="1">
    <citation type="submission" date="2017-09" db="EMBL/GenBank/DDBJ databases">
        <title>Depth-based differentiation of microbial function through sediment-hosted aquifers and enrichment of novel symbionts in the deep terrestrial subsurface.</title>
        <authorList>
            <person name="Probst A.J."/>
            <person name="Ladd B."/>
            <person name="Jarett J.K."/>
            <person name="Geller-Mcgrath D.E."/>
            <person name="Sieber C.M.K."/>
            <person name="Emerson J.B."/>
            <person name="Anantharaman K."/>
            <person name="Thomas B.C."/>
            <person name="Malmstrom R."/>
            <person name="Stieglmeier M."/>
            <person name="Klingl A."/>
            <person name="Woyke T."/>
            <person name="Ryan C.M."/>
            <person name="Banfield J.F."/>
        </authorList>
    </citation>
    <scope>NUCLEOTIDE SEQUENCE [LARGE SCALE GENOMIC DNA]</scope>
</reference>
<protein>
    <submittedName>
        <fullName evidence="1">Uncharacterized protein</fullName>
    </submittedName>
</protein>
<comment type="caution">
    <text evidence="1">The sequence shown here is derived from an EMBL/GenBank/DDBJ whole genome shotgun (WGS) entry which is preliminary data.</text>
</comment>
<proteinExistence type="predicted"/>
<name>A0A2M7Z6I2_9BACT</name>
<gene>
    <name evidence="1" type="ORF">CO137_02940</name>
</gene>